<keyword evidence="5 6" id="KW-0378">Hydrolase</keyword>
<evidence type="ECO:0000256" key="3">
    <source>
        <dbReference type="ARBA" id="ARBA00022670"/>
    </source>
</evidence>
<feature type="binding site" evidence="6">
    <location>
        <position position="107"/>
    </location>
    <ligand>
        <name>a divalent metal cation</name>
        <dbReference type="ChEBI" id="CHEBI:60240"/>
        <label>2</label>
        <note>catalytic</note>
    </ligand>
</feature>
<dbReference type="InterPro" id="IPR036005">
    <property type="entry name" value="Creatinase/aminopeptidase-like"/>
</dbReference>
<dbReference type="GO" id="GO:0005829">
    <property type="term" value="C:cytosol"/>
    <property type="evidence" value="ECO:0007669"/>
    <property type="project" value="TreeGrafter"/>
</dbReference>
<reference evidence="9" key="1">
    <citation type="submission" date="2020-06" db="EMBL/GenBank/DDBJ databases">
        <title>Legume-microbial interactions unlock mineral nutrients during tropical forest succession.</title>
        <authorList>
            <person name="Epihov D.Z."/>
        </authorList>
    </citation>
    <scope>NUCLEOTIDE SEQUENCE [LARGE SCALE GENOMIC DNA]</scope>
    <source>
        <strain evidence="9">Pan2503</strain>
    </source>
</reference>
<dbReference type="GO" id="GO:0046872">
    <property type="term" value="F:metal ion binding"/>
    <property type="evidence" value="ECO:0007669"/>
    <property type="project" value="UniProtKB-UniRule"/>
</dbReference>
<feature type="domain" description="Peptidase M24" evidence="8">
    <location>
        <begin position="12"/>
        <end position="240"/>
    </location>
</feature>
<dbReference type="InterPro" id="IPR000994">
    <property type="entry name" value="Pept_M24"/>
</dbReference>
<dbReference type="Proteomes" id="UP000567293">
    <property type="component" value="Unassembled WGS sequence"/>
</dbReference>
<dbReference type="PRINTS" id="PR00599">
    <property type="entry name" value="MAPEPTIDASE"/>
</dbReference>
<comment type="subunit">
    <text evidence="6">Monomer.</text>
</comment>
<dbReference type="EMBL" id="JACDQQ010002047">
    <property type="protein sequence ID" value="MBA0087524.1"/>
    <property type="molecule type" value="Genomic_DNA"/>
</dbReference>
<name>A0A7V8SYX1_9BACT</name>
<accession>A0A7V8SYX1</accession>
<feature type="binding site" evidence="6">
    <location>
        <position position="233"/>
    </location>
    <ligand>
        <name>a divalent metal cation</name>
        <dbReference type="ChEBI" id="CHEBI:60240"/>
        <label>2</label>
        <note>catalytic</note>
    </ligand>
</feature>
<comment type="similarity">
    <text evidence="6">Belongs to the peptidase M24A family. Methionine aminopeptidase type 1 subfamily.</text>
</comment>
<keyword evidence="3 6" id="KW-0645">Protease</keyword>
<keyword evidence="2 6" id="KW-0031">Aminopeptidase</keyword>
<keyword evidence="4 6" id="KW-0479">Metal-binding</keyword>
<feature type="binding site" evidence="6">
    <location>
        <position position="96"/>
    </location>
    <ligand>
        <name>a divalent metal cation</name>
        <dbReference type="ChEBI" id="CHEBI:60240"/>
        <label>1</label>
    </ligand>
</feature>
<dbReference type="Pfam" id="PF00557">
    <property type="entry name" value="Peptidase_M24"/>
    <property type="match status" value="1"/>
</dbReference>
<dbReference type="AlphaFoldDB" id="A0A7V8SYX1"/>
<proteinExistence type="inferred from homology"/>
<keyword evidence="10" id="KW-1185">Reference proteome</keyword>
<dbReference type="InterPro" id="IPR001714">
    <property type="entry name" value="Pept_M24_MAP"/>
</dbReference>
<dbReference type="GO" id="GO:0006508">
    <property type="term" value="P:proteolysis"/>
    <property type="evidence" value="ECO:0007669"/>
    <property type="project" value="UniProtKB-KW"/>
</dbReference>
<dbReference type="CDD" id="cd01086">
    <property type="entry name" value="MetAP1"/>
    <property type="match status" value="1"/>
</dbReference>
<gene>
    <name evidence="6 9" type="primary">map</name>
    <name evidence="9" type="ORF">HRJ53_21270</name>
</gene>
<comment type="catalytic activity">
    <reaction evidence="6 7">
        <text>Release of N-terminal amino acids, preferentially methionine, from peptides and arylamides.</text>
        <dbReference type="EC" id="3.4.11.18"/>
    </reaction>
</comment>
<dbReference type="InterPro" id="IPR002467">
    <property type="entry name" value="Pept_M24A_MAP1"/>
</dbReference>
<evidence type="ECO:0000256" key="2">
    <source>
        <dbReference type="ARBA" id="ARBA00022438"/>
    </source>
</evidence>
<feature type="binding site" evidence="6">
    <location>
        <position position="203"/>
    </location>
    <ligand>
        <name>a divalent metal cation</name>
        <dbReference type="ChEBI" id="CHEBI:60240"/>
        <label>2</label>
        <note>catalytic</note>
    </ligand>
</feature>
<evidence type="ECO:0000256" key="5">
    <source>
        <dbReference type="ARBA" id="ARBA00022801"/>
    </source>
</evidence>
<dbReference type="GO" id="GO:0070006">
    <property type="term" value="F:metalloaminopeptidase activity"/>
    <property type="evidence" value="ECO:0007669"/>
    <property type="project" value="UniProtKB-UniRule"/>
</dbReference>
<dbReference type="NCBIfam" id="TIGR00500">
    <property type="entry name" value="met_pdase_I"/>
    <property type="match status" value="1"/>
</dbReference>
<evidence type="ECO:0000256" key="1">
    <source>
        <dbReference type="ARBA" id="ARBA00002521"/>
    </source>
</evidence>
<evidence type="ECO:0000256" key="6">
    <source>
        <dbReference type="HAMAP-Rule" id="MF_01974"/>
    </source>
</evidence>
<comment type="caution">
    <text evidence="9">The sequence shown here is derived from an EMBL/GenBank/DDBJ whole genome shotgun (WGS) entry which is preliminary data.</text>
</comment>
<feature type="binding site" evidence="6">
    <location>
        <position position="233"/>
    </location>
    <ligand>
        <name>a divalent metal cation</name>
        <dbReference type="ChEBI" id="CHEBI:60240"/>
        <label>1</label>
    </ligand>
</feature>
<dbReference type="GO" id="GO:0004239">
    <property type="term" value="F:initiator methionyl aminopeptidase activity"/>
    <property type="evidence" value="ECO:0007669"/>
    <property type="project" value="UniProtKB-UniRule"/>
</dbReference>
<dbReference type="HAMAP" id="MF_01974">
    <property type="entry name" value="MetAP_1"/>
    <property type="match status" value="1"/>
</dbReference>
<evidence type="ECO:0000256" key="7">
    <source>
        <dbReference type="RuleBase" id="RU003653"/>
    </source>
</evidence>
<feature type="binding site" evidence="6">
    <location>
        <position position="78"/>
    </location>
    <ligand>
        <name>substrate</name>
    </ligand>
</feature>
<evidence type="ECO:0000256" key="4">
    <source>
        <dbReference type="ARBA" id="ARBA00022723"/>
    </source>
</evidence>
<dbReference type="EC" id="3.4.11.18" evidence="6 7"/>
<evidence type="ECO:0000313" key="10">
    <source>
        <dbReference type="Proteomes" id="UP000567293"/>
    </source>
</evidence>
<dbReference type="SUPFAM" id="SSF55920">
    <property type="entry name" value="Creatinase/aminopeptidase"/>
    <property type="match status" value="1"/>
</dbReference>
<feature type="binding site" evidence="6">
    <location>
        <position position="170"/>
    </location>
    <ligand>
        <name>a divalent metal cation</name>
        <dbReference type="ChEBI" id="CHEBI:60240"/>
        <label>2</label>
        <note>catalytic</note>
    </ligand>
</feature>
<organism evidence="9 10">
    <name type="scientific">Candidatus Acidiferrum panamense</name>
    <dbReference type="NCBI Taxonomy" id="2741543"/>
    <lineage>
        <taxon>Bacteria</taxon>
        <taxon>Pseudomonadati</taxon>
        <taxon>Acidobacteriota</taxon>
        <taxon>Terriglobia</taxon>
        <taxon>Candidatus Acidiferrales</taxon>
        <taxon>Candidatus Acidiferrum</taxon>
    </lineage>
</organism>
<dbReference type="PANTHER" id="PTHR43330">
    <property type="entry name" value="METHIONINE AMINOPEPTIDASE"/>
    <property type="match status" value="1"/>
</dbReference>
<sequence length="257" mass="28509">MAIHLRSAEELEKMHRAGLIVYEVLTALRSAVKPGMTTMDLEKLTEEKIAWQPGHAAFKGYRGYPCMLCTSVNSEIVHGIPSPRRRLREGDIVSIDFGMEVDGYYADSAVTVPLGKIRPEVQKLLDVTRESLDRAIDKMRSGNRLGDVGHAVQSWVEENGFSVVREFVGHGIGTRMHDEPNLPNYGEEGRGPRLQEGMVIAIEPMVNAGRPEVRMRGEWVAETADGSPSAHFEHTVAVTANGPWILTRPREVTGPSW</sequence>
<protein>
    <recommendedName>
        <fullName evidence="6 7">Methionine aminopeptidase</fullName>
        <shortName evidence="6">MAP</shortName>
        <shortName evidence="6">MetAP</shortName>
        <ecNumber evidence="6 7">3.4.11.18</ecNumber>
    </recommendedName>
    <alternativeName>
        <fullName evidence="6">Peptidase M</fullName>
    </alternativeName>
</protein>
<dbReference type="PANTHER" id="PTHR43330:SF27">
    <property type="entry name" value="METHIONINE AMINOPEPTIDASE"/>
    <property type="match status" value="1"/>
</dbReference>
<comment type="function">
    <text evidence="1 6">Removes the N-terminal methionine from nascent proteins. The N-terminal methionine is often cleaved when the second residue in the primary sequence is small and uncharged (Met-Ala-, Cys, Gly, Pro, Ser, Thr, or Val). Requires deformylation of the N(alpha)-formylated initiator methionine before it can be hydrolyzed.</text>
</comment>
<comment type="cofactor">
    <cofactor evidence="6">
        <name>Co(2+)</name>
        <dbReference type="ChEBI" id="CHEBI:48828"/>
    </cofactor>
    <cofactor evidence="6">
        <name>Zn(2+)</name>
        <dbReference type="ChEBI" id="CHEBI:29105"/>
    </cofactor>
    <cofactor evidence="6">
        <name>Mn(2+)</name>
        <dbReference type="ChEBI" id="CHEBI:29035"/>
    </cofactor>
    <cofactor evidence="6">
        <name>Fe(2+)</name>
        <dbReference type="ChEBI" id="CHEBI:29033"/>
    </cofactor>
    <text evidence="6">Binds 2 divalent metal cations per subunit. Has a high-affinity and a low affinity metal-binding site. The true nature of the physiological cofactor is under debate. The enzyme is active with cobalt, zinc, manganese or divalent iron ions. Most likely, methionine aminopeptidases function as mononuclear Fe(2+)-metalloproteases under physiological conditions, and the catalytically relevant metal-binding site has been assigned to the histidine-containing high-affinity site.</text>
</comment>
<feature type="binding site" evidence="6">
    <location>
        <position position="107"/>
    </location>
    <ligand>
        <name>a divalent metal cation</name>
        <dbReference type="ChEBI" id="CHEBI:60240"/>
        <label>1</label>
    </ligand>
</feature>
<dbReference type="Gene3D" id="3.90.230.10">
    <property type="entry name" value="Creatinase/methionine aminopeptidase superfamily"/>
    <property type="match status" value="1"/>
</dbReference>
<feature type="binding site" evidence="6">
    <location>
        <position position="177"/>
    </location>
    <ligand>
        <name>substrate</name>
    </ligand>
</feature>
<evidence type="ECO:0000259" key="8">
    <source>
        <dbReference type="Pfam" id="PF00557"/>
    </source>
</evidence>
<evidence type="ECO:0000313" key="9">
    <source>
        <dbReference type="EMBL" id="MBA0087524.1"/>
    </source>
</evidence>
<dbReference type="PROSITE" id="PS00680">
    <property type="entry name" value="MAP_1"/>
    <property type="match status" value="1"/>
</dbReference>